<dbReference type="InterPro" id="IPR000719">
    <property type="entry name" value="Prot_kinase_dom"/>
</dbReference>
<dbReference type="PROSITE" id="PS00108">
    <property type="entry name" value="PROTEIN_KINASE_ST"/>
    <property type="match status" value="1"/>
</dbReference>
<accession>A0AAE1N5R5</accession>
<dbReference type="Gene3D" id="3.30.200.20">
    <property type="entry name" value="Phosphorylase Kinase, domain 1"/>
    <property type="match status" value="1"/>
</dbReference>
<reference evidence="20" key="1">
    <citation type="submission" date="2023-10" db="EMBL/GenBank/DDBJ databases">
        <title>Chromosome-level genome of the transformable northern wattle, Acacia crassicarpa.</title>
        <authorList>
            <person name="Massaro I."/>
            <person name="Sinha N.R."/>
            <person name="Poethig S."/>
            <person name="Leichty A.R."/>
        </authorList>
    </citation>
    <scope>NUCLEOTIDE SEQUENCE</scope>
    <source>
        <strain evidence="20">Acra3RX</strain>
        <tissue evidence="20">Leaf</tissue>
    </source>
</reference>
<evidence type="ECO:0000256" key="2">
    <source>
        <dbReference type="ARBA" id="ARBA00004479"/>
    </source>
</evidence>
<dbReference type="AlphaFoldDB" id="A0AAE1N5R5"/>
<keyword evidence="15" id="KW-0325">Glycoprotein</keyword>
<evidence type="ECO:0000256" key="14">
    <source>
        <dbReference type="ARBA" id="ARBA00023170"/>
    </source>
</evidence>
<dbReference type="InterPro" id="IPR008271">
    <property type="entry name" value="Ser/Thr_kinase_AS"/>
</dbReference>
<dbReference type="FunFam" id="1.10.510.10:FF:000714">
    <property type="entry name" value="Kinase family with leucine-rich repeat domain-containing protein"/>
    <property type="match status" value="1"/>
</dbReference>
<feature type="binding site" evidence="16">
    <location>
        <position position="715"/>
    </location>
    <ligand>
        <name>ATP</name>
        <dbReference type="ChEBI" id="CHEBI:30616"/>
    </ligand>
</feature>
<evidence type="ECO:0000256" key="5">
    <source>
        <dbReference type="ARBA" id="ARBA00022679"/>
    </source>
</evidence>
<dbReference type="InterPro" id="IPR001611">
    <property type="entry name" value="Leu-rich_rpt"/>
</dbReference>
<dbReference type="Proteomes" id="UP001293593">
    <property type="component" value="Unassembled WGS sequence"/>
</dbReference>
<keyword evidence="11 16" id="KW-0067">ATP-binding</keyword>
<dbReference type="InterPro" id="IPR051716">
    <property type="entry name" value="Plant_RL_S/T_kinase"/>
</dbReference>
<keyword evidence="21" id="KW-1185">Reference proteome</keyword>
<dbReference type="GO" id="GO:0005524">
    <property type="term" value="F:ATP binding"/>
    <property type="evidence" value="ECO:0007669"/>
    <property type="project" value="UniProtKB-UniRule"/>
</dbReference>
<keyword evidence="13 17" id="KW-0472">Membrane</keyword>
<dbReference type="FunFam" id="3.80.10.10:FF:000041">
    <property type="entry name" value="LRR receptor-like serine/threonine-protein kinase ERECTA"/>
    <property type="match status" value="1"/>
</dbReference>
<dbReference type="SMART" id="SM00220">
    <property type="entry name" value="S_TKc"/>
    <property type="match status" value="1"/>
</dbReference>
<evidence type="ECO:0000256" key="17">
    <source>
        <dbReference type="SAM" id="Phobius"/>
    </source>
</evidence>
<comment type="similarity">
    <text evidence="3">Belongs to the protein kinase superfamily. Ser/Thr protein kinase family.</text>
</comment>
<name>A0AAE1N5R5_9FABA</name>
<evidence type="ECO:0000256" key="12">
    <source>
        <dbReference type="ARBA" id="ARBA00022989"/>
    </source>
</evidence>
<dbReference type="InterPro" id="IPR017441">
    <property type="entry name" value="Protein_kinase_ATP_BS"/>
</dbReference>
<evidence type="ECO:0000256" key="1">
    <source>
        <dbReference type="ARBA" id="ARBA00004236"/>
    </source>
</evidence>
<evidence type="ECO:0000256" key="11">
    <source>
        <dbReference type="ARBA" id="ARBA00022840"/>
    </source>
</evidence>
<keyword evidence="4" id="KW-0433">Leucine-rich repeat</keyword>
<dbReference type="Pfam" id="PF08263">
    <property type="entry name" value="LRRNT_2"/>
    <property type="match status" value="1"/>
</dbReference>
<dbReference type="SUPFAM" id="SSF52058">
    <property type="entry name" value="L domain-like"/>
    <property type="match status" value="2"/>
</dbReference>
<dbReference type="PROSITE" id="PS51450">
    <property type="entry name" value="LRR"/>
    <property type="match status" value="2"/>
</dbReference>
<dbReference type="PANTHER" id="PTHR48053">
    <property type="entry name" value="LEUCINE RICH REPEAT FAMILY PROTEIN, EXPRESSED"/>
    <property type="match status" value="1"/>
</dbReference>
<protein>
    <recommendedName>
        <fullName evidence="19">Protein kinase domain-containing protein</fullName>
    </recommendedName>
</protein>
<evidence type="ECO:0000256" key="13">
    <source>
        <dbReference type="ARBA" id="ARBA00023136"/>
    </source>
</evidence>
<keyword evidence="7 18" id="KW-0732">Signal</keyword>
<keyword evidence="8" id="KW-0677">Repeat</keyword>
<dbReference type="InterPro" id="IPR055414">
    <property type="entry name" value="LRR_R13L4/SHOC2-like"/>
</dbReference>
<gene>
    <name evidence="20" type="ORF">QN277_000779</name>
</gene>
<proteinExistence type="inferred from homology"/>
<keyword evidence="14" id="KW-0675">Receptor</keyword>
<keyword evidence="5" id="KW-0808">Transferase</keyword>
<evidence type="ECO:0000256" key="18">
    <source>
        <dbReference type="SAM" id="SignalP"/>
    </source>
</evidence>
<dbReference type="Pfam" id="PF00560">
    <property type="entry name" value="LRR_1"/>
    <property type="match status" value="5"/>
</dbReference>
<organism evidence="20 21">
    <name type="scientific">Acacia crassicarpa</name>
    <name type="common">northern wattle</name>
    <dbReference type="NCBI Taxonomy" id="499986"/>
    <lineage>
        <taxon>Eukaryota</taxon>
        <taxon>Viridiplantae</taxon>
        <taxon>Streptophyta</taxon>
        <taxon>Embryophyta</taxon>
        <taxon>Tracheophyta</taxon>
        <taxon>Spermatophyta</taxon>
        <taxon>Magnoliopsida</taxon>
        <taxon>eudicotyledons</taxon>
        <taxon>Gunneridae</taxon>
        <taxon>Pentapetalae</taxon>
        <taxon>rosids</taxon>
        <taxon>fabids</taxon>
        <taxon>Fabales</taxon>
        <taxon>Fabaceae</taxon>
        <taxon>Caesalpinioideae</taxon>
        <taxon>mimosoid clade</taxon>
        <taxon>Acacieae</taxon>
        <taxon>Acacia</taxon>
    </lineage>
</organism>
<dbReference type="PROSITE" id="PS50011">
    <property type="entry name" value="PROTEIN_KINASE_DOM"/>
    <property type="match status" value="1"/>
</dbReference>
<keyword evidence="9 16" id="KW-0547">Nucleotide-binding</keyword>
<dbReference type="SUPFAM" id="SSF56112">
    <property type="entry name" value="Protein kinase-like (PK-like)"/>
    <property type="match status" value="1"/>
</dbReference>
<evidence type="ECO:0000259" key="19">
    <source>
        <dbReference type="PROSITE" id="PS50011"/>
    </source>
</evidence>
<dbReference type="PANTHER" id="PTHR48053:SF109">
    <property type="entry name" value="PROTEIN KINASE DOMAIN-CONTAINING PROTEIN"/>
    <property type="match status" value="1"/>
</dbReference>
<keyword evidence="6 17" id="KW-0812">Transmembrane</keyword>
<evidence type="ECO:0000256" key="10">
    <source>
        <dbReference type="ARBA" id="ARBA00022777"/>
    </source>
</evidence>
<dbReference type="GO" id="GO:0005886">
    <property type="term" value="C:plasma membrane"/>
    <property type="evidence" value="ECO:0007669"/>
    <property type="project" value="UniProtKB-SubCell"/>
</dbReference>
<dbReference type="Pfam" id="PF23598">
    <property type="entry name" value="LRR_14"/>
    <property type="match status" value="1"/>
</dbReference>
<sequence length="1010" mass="112383">MRNPTPLFFFFYFLLFLSCVNSKFELYAQEHEVLLWMKQYFNDPSSLSHWTNSSSHCSWSEITCTNNSVTGLALININISQPIPTFICELKNLSSIDFQWNYIPLEFPTYLYNCSELEYLDLSNNYFVGKVPDDIDRLAGLRFLNLGGNNFSGEIPVSVTKLKELTSLQLNQCLFNGTIPSEIGNLSNIEVLNLGFNLFSPSQFPSSFMKLTKLKDFVMSSCNLTGEIPASIRQLADLETLDLSMNQLSGKIPSSLFMLRNLSIMFLSRNQLNGELPQVIEALNLTIVDLAQNKLTGEIPNGFGNLQKLTGLNFGLNQLSGEIPESLGRLQSIIDFSIFFNNLSGNIPPEFGLHSNLRRFEIASNNFTGSLPQNLCYHGNLFRLTAYENKLSGELPKSLGNCSSLLELKVYTNELSGEIPSSLWASQNLSTFMINDNNFTGELPEKLPVNVSLMTISYNQFSGRIPAGISSMKNLVVLNASRNLFNGSIPQELTSLSQLATLLLDQNKLSGPLPSKIVSWESLRTLNLSQNQLSGEIPDSIGHLLDLAQLDLSENKLSGQIPSQLGLPSVLNLSCNHLTGKIPSEFDNLAYATSFLNNSGLCADTDGLNLKLCNSGSVPESSSKGSSFSVGLIIGLVVVACIAVFLLSLLMMKFYQRRNQELDTSWKLTSFQKLSFTESNIVSSMTDYNIIGSGGYGTVYRIAINDDFGYVAVKKISNNRKLNQKLENAFITEVKILGTIRHINIVKLLCCMSNEDSLLLVYEYMENHSLDKWLHKKISNGPSNGLSSATVHSVFLDWPKRMQIAIGIAQGLSYMHHDSLPPIIHRDVKASNILLDSQFNAKVADFGLARMLIKQGEQDTMSAVVGSFGYIAPEYAQTKRVNEKVDVYGFGVILLELTTGKEANYGDEHSSLAEWAWRQIRSGSNIEQVLDEDVKETFYLSEMCSVYKLGVMCTSKEPASRPSMKEALNTLLRLRDPVGYVEMNFGHFEAVPLLKNSKRESRLDIDDNDS</sequence>
<dbReference type="FunFam" id="3.30.200.20:FF:000512">
    <property type="entry name" value="Receptor-like protein kinase HSL1"/>
    <property type="match status" value="1"/>
</dbReference>
<keyword evidence="12 17" id="KW-1133">Transmembrane helix</keyword>
<evidence type="ECO:0000256" key="4">
    <source>
        <dbReference type="ARBA" id="ARBA00022614"/>
    </source>
</evidence>
<evidence type="ECO:0000256" key="15">
    <source>
        <dbReference type="ARBA" id="ARBA00023180"/>
    </source>
</evidence>
<dbReference type="InterPro" id="IPR013210">
    <property type="entry name" value="LRR_N_plant-typ"/>
</dbReference>
<dbReference type="FunFam" id="3.80.10.10:FF:000824">
    <property type="entry name" value="Receptor-like protein kinase HSL1 isoform A"/>
    <property type="match status" value="1"/>
</dbReference>
<feature type="domain" description="Protein kinase" evidence="19">
    <location>
        <begin position="685"/>
        <end position="972"/>
    </location>
</feature>
<evidence type="ECO:0000256" key="3">
    <source>
        <dbReference type="ARBA" id="ARBA00008684"/>
    </source>
</evidence>
<dbReference type="GO" id="GO:0004672">
    <property type="term" value="F:protein kinase activity"/>
    <property type="evidence" value="ECO:0007669"/>
    <property type="project" value="InterPro"/>
</dbReference>
<dbReference type="InterPro" id="IPR011009">
    <property type="entry name" value="Kinase-like_dom_sf"/>
</dbReference>
<feature type="chain" id="PRO_5042279465" description="Protein kinase domain-containing protein" evidence="18">
    <location>
        <begin position="23"/>
        <end position="1010"/>
    </location>
</feature>
<evidence type="ECO:0000313" key="20">
    <source>
        <dbReference type="EMBL" id="KAK4283875.1"/>
    </source>
</evidence>
<comment type="caution">
    <text evidence="20">The sequence shown here is derived from an EMBL/GenBank/DDBJ whole genome shotgun (WGS) entry which is preliminary data.</text>
</comment>
<keyword evidence="10" id="KW-0418">Kinase</keyword>
<dbReference type="InterPro" id="IPR032675">
    <property type="entry name" value="LRR_dom_sf"/>
</dbReference>
<dbReference type="PROSITE" id="PS51257">
    <property type="entry name" value="PROKAR_LIPOPROTEIN"/>
    <property type="match status" value="1"/>
</dbReference>
<dbReference type="Gene3D" id="3.80.10.10">
    <property type="entry name" value="Ribonuclease Inhibitor"/>
    <property type="match status" value="3"/>
</dbReference>
<dbReference type="PROSITE" id="PS00107">
    <property type="entry name" value="PROTEIN_KINASE_ATP"/>
    <property type="match status" value="1"/>
</dbReference>
<evidence type="ECO:0000256" key="7">
    <source>
        <dbReference type="ARBA" id="ARBA00022729"/>
    </source>
</evidence>
<evidence type="ECO:0000256" key="6">
    <source>
        <dbReference type="ARBA" id="ARBA00022692"/>
    </source>
</evidence>
<evidence type="ECO:0000313" key="21">
    <source>
        <dbReference type="Proteomes" id="UP001293593"/>
    </source>
</evidence>
<dbReference type="GO" id="GO:0009791">
    <property type="term" value="P:post-embryonic development"/>
    <property type="evidence" value="ECO:0007669"/>
    <property type="project" value="UniProtKB-ARBA"/>
</dbReference>
<dbReference type="Pfam" id="PF00069">
    <property type="entry name" value="Pkinase"/>
    <property type="match status" value="1"/>
</dbReference>
<feature type="signal peptide" evidence="18">
    <location>
        <begin position="1"/>
        <end position="22"/>
    </location>
</feature>
<dbReference type="FunFam" id="3.80.10.10:FF:000233">
    <property type="entry name" value="Leucine-rich repeat receptor-like protein kinase TDR"/>
    <property type="match status" value="1"/>
</dbReference>
<evidence type="ECO:0000256" key="16">
    <source>
        <dbReference type="PROSITE-ProRule" id="PRU10141"/>
    </source>
</evidence>
<dbReference type="EMBL" id="JAWXYG010000001">
    <property type="protein sequence ID" value="KAK4283875.1"/>
    <property type="molecule type" value="Genomic_DNA"/>
</dbReference>
<evidence type="ECO:0000256" key="9">
    <source>
        <dbReference type="ARBA" id="ARBA00022741"/>
    </source>
</evidence>
<comment type="subcellular location">
    <subcellularLocation>
        <location evidence="1">Cell membrane</location>
    </subcellularLocation>
    <subcellularLocation>
        <location evidence="2">Membrane</location>
        <topology evidence="2">Single-pass type I membrane protein</topology>
    </subcellularLocation>
</comment>
<feature type="transmembrane region" description="Helical" evidence="17">
    <location>
        <begin position="628"/>
        <end position="650"/>
    </location>
</feature>
<dbReference type="Gene3D" id="1.10.510.10">
    <property type="entry name" value="Transferase(Phosphotransferase) domain 1"/>
    <property type="match status" value="1"/>
</dbReference>
<evidence type="ECO:0000256" key="8">
    <source>
        <dbReference type="ARBA" id="ARBA00022737"/>
    </source>
</evidence>